<reference evidence="3 4" key="1">
    <citation type="submission" date="2014-07" db="EMBL/GenBank/DDBJ databases">
        <title>Epilithonimonas lactis LMG 22401 Genome.</title>
        <authorList>
            <person name="Pipes S.E."/>
            <person name="Stropko S.J."/>
        </authorList>
    </citation>
    <scope>NUCLEOTIDE SEQUENCE [LARGE SCALE GENOMIC DNA]</scope>
    <source>
        <strain evidence="3 4">LMG 24401</strain>
    </source>
</reference>
<evidence type="ECO:0000313" key="3">
    <source>
        <dbReference type="EMBL" id="KFC21045.1"/>
    </source>
</evidence>
<keyword evidence="1" id="KW-0560">Oxidoreductase</keyword>
<comment type="caution">
    <text evidence="3">The sequence shown here is derived from an EMBL/GenBank/DDBJ whole genome shotgun (WGS) entry which is preliminary data.</text>
</comment>
<dbReference type="RefSeq" id="WP_034976754.1">
    <property type="nucleotide sequence ID" value="NZ_FOFI01000001.1"/>
</dbReference>
<accession>A0A085BF00</accession>
<evidence type="ECO:0000259" key="2">
    <source>
        <dbReference type="Pfam" id="PF00248"/>
    </source>
</evidence>
<name>A0A085BF00_9FLAO</name>
<dbReference type="EMBL" id="JPLY01000004">
    <property type="protein sequence ID" value="KFC21045.1"/>
    <property type="molecule type" value="Genomic_DNA"/>
</dbReference>
<dbReference type="OrthoDB" id="9773828at2"/>
<sequence>MKKVTIKNTDLEIAPINFGGNVFGWTLDEKESFNILNKFEEGGFNFIDTADTYSWWVNGKGGQSEEIIGKWMKEKKNRQDIVLATKVGSETKEHGFDISKKHILKSVDESLKRLGTDHIDLYYTHFDDKVTPVEETLSAYDEIIKAGKVRYIGGSNISPERLIESFEVAEKNNLPKYVALQPHYNLVEREKFETEYTSLIEKYGLSAFPYWSLAAGFLTGKYRTEEDFEKTTRGAGIKKYFDDKGKAVLSALDKVSEKHQSQPATVALAWLLANPLITAPIVSATSERQLQTIFDAPKLSLDSEDLEILNQASK</sequence>
<feature type="domain" description="NADP-dependent oxidoreductase" evidence="2">
    <location>
        <begin position="16"/>
        <end position="312"/>
    </location>
</feature>
<dbReference type="STRING" id="421072.SAMN04488097_0395"/>
<proteinExistence type="predicted"/>
<dbReference type="PANTHER" id="PTHR43364">
    <property type="entry name" value="NADH-SPECIFIC METHYLGLYOXAL REDUCTASE-RELATED"/>
    <property type="match status" value="1"/>
</dbReference>
<protein>
    <submittedName>
        <fullName evidence="3">Alcohol dehydrogenase</fullName>
    </submittedName>
</protein>
<dbReference type="Proteomes" id="UP000028623">
    <property type="component" value="Unassembled WGS sequence"/>
</dbReference>
<dbReference type="Pfam" id="PF00248">
    <property type="entry name" value="Aldo_ket_red"/>
    <property type="match status" value="1"/>
</dbReference>
<keyword evidence="4" id="KW-1185">Reference proteome</keyword>
<organism evidence="3 4">
    <name type="scientific">Epilithonimonas lactis</name>
    <dbReference type="NCBI Taxonomy" id="421072"/>
    <lineage>
        <taxon>Bacteria</taxon>
        <taxon>Pseudomonadati</taxon>
        <taxon>Bacteroidota</taxon>
        <taxon>Flavobacteriia</taxon>
        <taxon>Flavobacteriales</taxon>
        <taxon>Weeksellaceae</taxon>
        <taxon>Chryseobacterium group</taxon>
        <taxon>Epilithonimonas</taxon>
    </lineage>
</organism>
<evidence type="ECO:0000256" key="1">
    <source>
        <dbReference type="ARBA" id="ARBA00023002"/>
    </source>
</evidence>
<dbReference type="InterPro" id="IPR050523">
    <property type="entry name" value="AKR_Detox_Biosynth"/>
</dbReference>
<dbReference type="eggNOG" id="COG0667">
    <property type="taxonomic scope" value="Bacteria"/>
</dbReference>
<dbReference type="GO" id="GO:0005829">
    <property type="term" value="C:cytosol"/>
    <property type="evidence" value="ECO:0007669"/>
    <property type="project" value="UniProtKB-ARBA"/>
</dbReference>
<dbReference type="FunFam" id="3.20.20.100:FF:000004">
    <property type="entry name" value="Oxidoreductase, aldo/keto reductase"/>
    <property type="match status" value="1"/>
</dbReference>
<dbReference type="AlphaFoldDB" id="A0A085BF00"/>
<evidence type="ECO:0000313" key="4">
    <source>
        <dbReference type="Proteomes" id="UP000028623"/>
    </source>
</evidence>
<dbReference type="GO" id="GO:0016491">
    <property type="term" value="F:oxidoreductase activity"/>
    <property type="evidence" value="ECO:0007669"/>
    <property type="project" value="UniProtKB-KW"/>
</dbReference>
<dbReference type="Gene3D" id="3.20.20.100">
    <property type="entry name" value="NADP-dependent oxidoreductase domain"/>
    <property type="match status" value="1"/>
</dbReference>
<dbReference type="InterPro" id="IPR036812">
    <property type="entry name" value="NAD(P)_OxRdtase_dom_sf"/>
</dbReference>
<gene>
    <name evidence="3" type="ORF">IO89_12520</name>
</gene>
<dbReference type="InterPro" id="IPR023210">
    <property type="entry name" value="NADP_OxRdtase_dom"/>
</dbReference>
<dbReference type="CDD" id="cd19081">
    <property type="entry name" value="AKR_AKR9C1"/>
    <property type="match status" value="1"/>
</dbReference>
<dbReference type="SUPFAM" id="SSF51430">
    <property type="entry name" value="NAD(P)-linked oxidoreductase"/>
    <property type="match status" value="1"/>
</dbReference>
<dbReference type="PANTHER" id="PTHR43364:SF6">
    <property type="entry name" value="OXIDOREDUCTASE-RELATED"/>
    <property type="match status" value="1"/>
</dbReference>